<dbReference type="Proteomes" id="UP000275078">
    <property type="component" value="Unassembled WGS sequence"/>
</dbReference>
<feature type="transmembrane region" description="Helical" evidence="9">
    <location>
        <begin position="53"/>
        <end position="70"/>
    </location>
</feature>
<feature type="signal peptide" evidence="9">
    <location>
        <begin position="1"/>
        <end position="26"/>
    </location>
</feature>
<proteinExistence type="inferred from homology"/>
<evidence type="ECO:0000256" key="5">
    <source>
        <dbReference type="ARBA" id="ARBA00022729"/>
    </source>
</evidence>
<evidence type="ECO:0000313" key="10">
    <source>
        <dbReference type="EMBL" id="RPA83381.1"/>
    </source>
</evidence>
<feature type="chain" id="PRO_5017853671" description="Protein kish" evidence="9">
    <location>
        <begin position="27"/>
        <end position="71"/>
    </location>
</feature>
<name>A0A3N4IGS4_ASCIM</name>
<comment type="function">
    <text evidence="1 9">Involved in the early part of the secretory pathway.</text>
</comment>
<dbReference type="Pfam" id="PF06842">
    <property type="entry name" value="DUF1242"/>
    <property type="match status" value="1"/>
</dbReference>
<dbReference type="OrthoDB" id="10034655at2759"/>
<dbReference type="InterPro" id="IPR009653">
    <property type="entry name" value="Ksh1"/>
</dbReference>
<keyword evidence="8 9" id="KW-0472">Membrane</keyword>
<accession>A0A3N4IGS4</accession>
<keyword evidence="11" id="KW-1185">Reference proteome</keyword>
<evidence type="ECO:0000313" key="11">
    <source>
        <dbReference type="Proteomes" id="UP000275078"/>
    </source>
</evidence>
<keyword evidence="7 9" id="KW-0333">Golgi apparatus</keyword>
<keyword evidence="4 9" id="KW-0812">Transmembrane</keyword>
<evidence type="ECO:0000256" key="2">
    <source>
        <dbReference type="ARBA" id="ARBA00004614"/>
    </source>
</evidence>
<evidence type="ECO:0000256" key="7">
    <source>
        <dbReference type="ARBA" id="ARBA00023034"/>
    </source>
</evidence>
<evidence type="ECO:0000256" key="9">
    <source>
        <dbReference type="RuleBase" id="RU910717"/>
    </source>
</evidence>
<evidence type="ECO:0000256" key="8">
    <source>
        <dbReference type="ARBA" id="ARBA00023136"/>
    </source>
</evidence>
<dbReference type="AlphaFoldDB" id="A0A3N4IGS4"/>
<dbReference type="STRING" id="1160509.A0A3N4IGS4"/>
<evidence type="ECO:0000256" key="3">
    <source>
        <dbReference type="ARBA" id="ARBA00008961"/>
    </source>
</evidence>
<gene>
    <name evidence="10" type="ORF">BJ508DRAFT_413576</name>
</gene>
<evidence type="ECO:0000256" key="1">
    <source>
        <dbReference type="ARBA" id="ARBA00002154"/>
    </source>
</evidence>
<keyword evidence="6 9" id="KW-1133">Transmembrane helix</keyword>
<protein>
    <recommendedName>
        <fullName evidence="9">Protein kish</fullName>
    </recommendedName>
</protein>
<reference evidence="10 11" key="1">
    <citation type="journal article" date="2018" name="Nat. Ecol. Evol.">
        <title>Pezizomycetes genomes reveal the molecular basis of ectomycorrhizal truffle lifestyle.</title>
        <authorList>
            <person name="Murat C."/>
            <person name="Payen T."/>
            <person name="Noel B."/>
            <person name="Kuo A."/>
            <person name="Morin E."/>
            <person name="Chen J."/>
            <person name="Kohler A."/>
            <person name="Krizsan K."/>
            <person name="Balestrini R."/>
            <person name="Da Silva C."/>
            <person name="Montanini B."/>
            <person name="Hainaut M."/>
            <person name="Levati E."/>
            <person name="Barry K.W."/>
            <person name="Belfiori B."/>
            <person name="Cichocki N."/>
            <person name="Clum A."/>
            <person name="Dockter R.B."/>
            <person name="Fauchery L."/>
            <person name="Guy J."/>
            <person name="Iotti M."/>
            <person name="Le Tacon F."/>
            <person name="Lindquist E.A."/>
            <person name="Lipzen A."/>
            <person name="Malagnac F."/>
            <person name="Mello A."/>
            <person name="Molinier V."/>
            <person name="Miyauchi S."/>
            <person name="Poulain J."/>
            <person name="Riccioni C."/>
            <person name="Rubini A."/>
            <person name="Sitrit Y."/>
            <person name="Splivallo R."/>
            <person name="Traeger S."/>
            <person name="Wang M."/>
            <person name="Zifcakova L."/>
            <person name="Wipf D."/>
            <person name="Zambonelli A."/>
            <person name="Paolocci F."/>
            <person name="Nowrousian M."/>
            <person name="Ottonello S."/>
            <person name="Baldrian P."/>
            <person name="Spatafora J.W."/>
            <person name="Henrissat B."/>
            <person name="Nagy L.G."/>
            <person name="Aury J.M."/>
            <person name="Wincker P."/>
            <person name="Grigoriev I.V."/>
            <person name="Bonfante P."/>
            <person name="Martin F.M."/>
        </authorList>
    </citation>
    <scope>NUCLEOTIDE SEQUENCE [LARGE SCALE GENOMIC DNA]</scope>
    <source>
        <strain evidence="10 11">RN42</strain>
    </source>
</reference>
<dbReference type="InterPro" id="IPR051523">
    <property type="entry name" value="KISH_domain"/>
</dbReference>
<keyword evidence="5 9" id="KW-0732">Signal</keyword>
<evidence type="ECO:0000256" key="4">
    <source>
        <dbReference type="ARBA" id="ARBA00022692"/>
    </source>
</evidence>
<dbReference type="PANTHER" id="PTHR13229">
    <property type="entry name" value="PROTEIN KISH-A"/>
    <property type="match status" value="1"/>
</dbReference>
<comment type="subcellular location">
    <subcellularLocation>
        <location evidence="2 9">Golgi apparatus membrane</location>
        <topology evidence="2 9">Single-pass type I membrane protein</topology>
    </subcellularLocation>
</comment>
<organism evidence="10 11">
    <name type="scientific">Ascobolus immersus RN42</name>
    <dbReference type="NCBI Taxonomy" id="1160509"/>
    <lineage>
        <taxon>Eukaryota</taxon>
        <taxon>Fungi</taxon>
        <taxon>Dikarya</taxon>
        <taxon>Ascomycota</taxon>
        <taxon>Pezizomycotina</taxon>
        <taxon>Pezizomycetes</taxon>
        <taxon>Pezizales</taxon>
        <taxon>Ascobolaceae</taxon>
        <taxon>Ascobolus</taxon>
    </lineage>
</organism>
<comment type="similarity">
    <text evidence="3 9">Belongs to the KISH family.</text>
</comment>
<evidence type="ECO:0000256" key="6">
    <source>
        <dbReference type="ARBA" id="ARBA00022989"/>
    </source>
</evidence>
<dbReference type="EMBL" id="ML119665">
    <property type="protein sequence ID" value="RPA83381.1"/>
    <property type="molecule type" value="Genomic_DNA"/>
</dbReference>
<dbReference type="GO" id="GO:0000139">
    <property type="term" value="C:Golgi membrane"/>
    <property type="evidence" value="ECO:0007669"/>
    <property type="project" value="UniProtKB-SubCell"/>
</dbReference>
<sequence>MSALFDFHKLLYVILLIICTSTYARATFPGVVDRNKDGLFGVFWKAARIGERLSPYVSICCLIMAVSTFLE</sequence>